<evidence type="ECO:0000256" key="2">
    <source>
        <dbReference type="ARBA" id="ARBA00006679"/>
    </source>
</evidence>
<keyword evidence="9" id="KW-1185">Reference proteome</keyword>
<reference evidence="8 9" key="1">
    <citation type="submission" date="2024-11" db="EMBL/GenBank/DDBJ databases">
        <authorList>
            <person name="Kaparullina E.N."/>
            <person name="Delegan Y.A."/>
            <person name="Doronina N.V."/>
        </authorList>
    </citation>
    <scope>NUCLEOTIDE SEQUENCE [LARGE SCALE GENOMIC DNA]</scope>
    <source>
        <strain evidence="8 9">7sh_L</strain>
    </source>
</reference>
<feature type="transmembrane region" description="Helical" evidence="7">
    <location>
        <begin position="7"/>
        <end position="26"/>
    </location>
</feature>
<comment type="similarity">
    <text evidence="2">Belongs to the DoxX family.</text>
</comment>
<feature type="transmembrane region" description="Helical" evidence="7">
    <location>
        <begin position="100"/>
        <end position="119"/>
    </location>
</feature>
<name>A0ABW8GQ56_9PROT</name>
<sequence length="124" mass="13326">MNQYAHVVGRILLAIIFIVAGVGKIADQAGTIAYMESAGIPGILLWPTIALELLGGIAIIIGFQTRLVAWALAIFCIAAAFLFHFDLKDSMQTILFLKDLAMAGGFLILASSSALWFAVDNRRS</sequence>
<evidence type="ECO:0000313" key="9">
    <source>
        <dbReference type="Proteomes" id="UP001617669"/>
    </source>
</evidence>
<keyword evidence="5 7" id="KW-1133">Transmembrane helix</keyword>
<accession>A0ABW8GQ56</accession>
<evidence type="ECO:0000256" key="5">
    <source>
        <dbReference type="ARBA" id="ARBA00022989"/>
    </source>
</evidence>
<protein>
    <submittedName>
        <fullName evidence="8">DoxX family protein</fullName>
    </submittedName>
</protein>
<organism evidence="8 9">
    <name type="scientific">Methylobacillus methanolivorans</name>
    <dbReference type="NCBI Taxonomy" id="1848927"/>
    <lineage>
        <taxon>Bacteria</taxon>
        <taxon>Pseudomonadati</taxon>
        <taxon>Pseudomonadota</taxon>
        <taxon>Betaproteobacteria</taxon>
        <taxon>Nitrosomonadales</taxon>
        <taxon>Methylophilaceae</taxon>
        <taxon>Methylobacillus</taxon>
    </lineage>
</organism>
<dbReference type="PANTHER" id="PTHR33452">
    <property type="entry name" value="OXIDOREDUCTASE CATD-RELATED"/>
    <property type="match status" value="1"/>
</dbReference>
<feature type="transmembrane region" description="Helical" evidence="7">
    <location>
        <begin position="67"/>
        <end position="85"/>
    </location>
</feature>
<dbReference type="Pfam" id="PF07681">
    <property type="entry name" value="DoxX"/>
    <property type="match status" value="1"/>
</dbReference>
<evidence type="ECO:0000256" key="6">
    <source>
        <dbReference type="ARBA" id="ARBA00023136"/>
    </source>
</evidence>
<keyword evidence="6 7" id="KW-0472">Membrane</keyword>
<keyword evidence="4 7" id="KW-0812">Transmembrane</keyword>
<evidence type="ECO:0000256" key="3">
    <source>
        <dbReference type="ARBA" id="ARBA00022475"/>
    </source>
</evidence>
<evidence type="ECO:0000256" key="7">
    <source>
        <dbReference type="SAM" id="Phobius"/>
    </source>
</evidence>
<evidence type="ECO:0000256" key="1">
    <source>
        <dbReference type="ARBA" id="ARBA00004651"/>
    </source>
</evidence>
<dbReference type="PANTHER" id="PTHR33452:SF1">
    <property type="entry name" value="INNER MEMBRANE PROTEIN YPHA-RELATED"/>
    <property type="match status" value="1"/>
</dbReference>
<proteinExistence type="inferred from homology"/>
<comment type="subcellular location">
    <subcellularLocation>
        <location evidence="1">Cell membrane</location>
        <topology evidence="1">Multi-pass membrane protein</topology>
    </subcellularLocation>
</comment>
<gene>
    <name evidence="8" type="ORF">ACIKP9_12820</name>
</gene>
<evidence type="ECO:0000256" key="4">
    <source>
        <dbReference type="ARBA" id="ARBA00022692"/>
    </source>
</evidence>
<dbReference type="RefSeq" id="WP_400883631.1">
    <property type="nucleotide sequence ID" value="NZ_JBIWXY010000003.1"/>
</dbReference>
<dbReference type="InterPro" id="IPR032808">
    <property type="entry name" value="DoxX"/>
</dbReference>
<dbReference type="InterPro" id="IPR051907">
    <property type="entry name" value="DoxX-like_oxidoreductase"/>
</dbReference>
<dbReference type="Proteomes" id="UP001617669">
    <property type="component" value="Unassembled WGS sequence"/>
</dbReference>
<evidence type="ECO:0000313" key="8">
    <source>
        <dbReference type="EMBL" id="MFJ5447117.1"/>
    </source>
</evidence>
<feature type="transmembrane region" description="Helical" evidence="7">
    <location>
        <begin position="38"/>
        <end position="60"/>
    </location>
</feature>
<dbReference type="EMBL" id="JBIWXY010000003">
    <property type="protein sequence ID" value="MFJ5447117.1"/>
    <property type="molecule type" value="Genomic_DNA"/>
</dbReference>
<keyword evidence="3" id="KW-1003">Cell membrane</keyword>
<comment type="caution">
    <text evidence="8">The sequence shown here is derived from an EMBL/GenBank/DDBJ whole genome shotgun (WGS) entry which is preliminary data.</text>
</comment>